<dbReference type="AlphaFoldDB" id="A0A2N1PNU3"/>
<feature type="domain" description="Methyltransferase type 11" evidence="1">
    <location>
        <begin position="59"/>
        <end position="156"/>
    </location>
</feature>
<evidence type="ECO:0000259" key="1">
    <source>
        <dbReference type="Pfam" id="PF08241"/>
    </source>
</evidence>
<dbReference type="PANTHER" id="PTHR42912">
    <property type="entry name" value="METHYLTRANSFERASE"/>
    <property type="match status" value="1"/>
</dbReference>
<dbReference type="PANTHER" id="PTHR42912:SF80">
    <property type="entry name" value="METHYLTRANSFERASE DOMAIN-CONTAINING PROTEIN"/>
    <property type="match status" value="1"/>
</dbReference>
<accession>A0A2N1PNU3</accession>
<reference evidence="2 3" key="1">
    <citation type="journal article" date="2017" name="ISME J.">
        <title>Potential for microbial H2 and metal transformations associated with novel bacteria and archaea in deep terrestrial subsurface sediments.</title>
        <authorList>
            <person name="Hernsdorf A.W."/>
            <person name="Amano Y."/>
            <person name="Miyakawa K."/>
            <person name="Ise K."/>
            <person name="Suzuki Y."/>
            <person name="Anantharaman K."/>
            <person name="Probst A."/>
            <person name="Burstein D."/>
            <person name="Thomas B.C."/>
            <person name="Banfield J.F."/>
        </authorList>
    </citation>
    <scope>NUCLEOTIDE SEQUENCE [LARGE SCALE GENOMIC DNA]</scope>
    <source>
        <strain evidence="2">HGW-Wallbacteria-1</strain>
    </source>
</reference>
<dbReference type="GO" id="GO:0008757">
    <property type="term" value="F:S-adenosylmethionine-dependent methyltransferase activity"/>
    <property type="evidence" value="ECO:0007669"/>
    <property type="project" value="InterPro"/>
</dbReference>
<dbReference type="InterPro" id="IPR013216">
    <property type="entry name" value="Methyltransf_11"/>
</dbReference>
<dbReference type="Pfam" id="PF08241">
    <property type="entry name" value="Methyltransf_11"/>
    <property type="match status" value="1"/>
</dbReference>
<dbReference type="CDD" id="cd02440">
    <property type="entry name" value="AdoMet_MTases"/>
    <property type="match status" value="1"/>
</dbReference>
<dbReference type="SUPFAM" id="SSF53335">
    <property type="entry name" value="S-adenosyl-L-methionine-dependent methyltransferases"/>
    <property type="match status" value="1"/>
</dbReference>
<protein>
    <recommendedName>
        <fullName evidence="1">Methyltransferase type 11 domain-containing protein</fullName>
    </recommendedName>
</protein>
<evidence type="ECO:0000313" key="3">
    <source>
        <dbReference type="Proteomes" id="UP000233256"/>
    </source>
</evidence>
<comment type="caution">
    <text evidence="2">The sequence shown here is derived from an EMBL/GenBank/DDBJ whole genome shotgun (WGS) entry which is preliminary data.</text>
</comment>
<organism evidence="2 3">
    <name type="scientific">Candidatus Wallbacteria bacterium HGW-Wallbacteria-1</name>
    <dbReference type="NCBI Taxonomy" id="2013854"/>
    <lineage>
        <taxon>Bacteria</taxon>
        <taxon>Candidatus Walliibacteriota</taxon>
    </lineage>
</organism>
<name>A0A2N1PNU3_9BACT</name>
<sequence length="247" mass="28439">MMHLKERQRREIEFYRDSPHEKPDSGSLSNLIGKVGDGAVLRDCLNSYSEFIPENGRVLEIGAGQGWASCLFKRIFPECTVIATDISQYAIESIPLWERVWNTCLDGSYACKSYSTSEPDSSLDMVFCFASAHHFILQEETFEELYRILKPGGRVFYFYEPTTPPFWYPIAFARMNRKRDARIIEDVLKTGDVLSAACRRGFSGTADYYPSLLKRGPVESIYYLLLNYLPFLQKLLPCTVNFHFVKK</sequence>
<dbReference type="EMBL" id="PGXC01000009">
    <property type="protein sequence ID" value="PKK89994.1"/>
    <property type="molecule type" value="Genomic_DNA"/>
</dbReference>
<proteinExistence type="predicted"/>
<evidence type="ECO:0000313" key="2">
    <source>
        <dbReference type="EMBL" id="PKK89994.1"/>
    </source>
</evidence>
<dbReference type="Gene3D" id="3.40.50.150">
    <property type="entry name" value="Vaccinia Virus protein VP39"/>
    <property type="match status" value="1"/>
</dbReference>
<dbReference type="InterPro" id="IPR029063">
    <property type="entry name" value="SAM-dependent_MTases_sf"/>
</dbReference>
<dbReference type="InterPro" id="IPR050508">
    <property type="entry name" value="Methyltransf_Superfamily"/>
</dbReference>
<dbReference type="Proteomes" id="UP000233256">
    <property type="component" value="Unassembled WGS sequence"/>
</dbReference>
<gene>
    <name evidence="2" type="ORF">CVV64_11755</name>
</gene>